<evidence type="ECO:0000313" key="3">
    <source>
        <dbReference type="Proteomes" id="UP000054248"/>
    </source>
</evidence>
<evidence type="ECO:0000259" key="1">
    <source>
        <dbReference type="PROSITE" id="PS50181"/>
    </source>
</evidence>
<dbReference type="PROSITE" id="PS50181">
    <property type="entry name" value="FBOX"/>
    <property type="match status" value="1"/>
</dbReference>
<dbReference type="AlphaFoldDB" id="A0A0C3PZD3"/>
<proteinExistence type="predicted"/>
<accession>A0A0C3PZD3</accession>
<protein>
    <recommendedName>
        <fullName evidence="1">F-box domain-containing protein</fullName>
    </recommendedName>
</protein>
<dbReference type="InterPro" id="IPR036047">
    <property type="entry name" value="F-box-like_dom_sf"/>
</dbReference>
<dbReference type="EMBL" id="KN823159">
    <property type="protein sequence ID" value="KIO20830.1"/>
    <property type="molecule type" value="Genomic_DNA"/>
</dbReference>
<keyword evidence="3" id="KW-1185">Reference proteome</keyword>
<evidence type="ECO:0000313" key="2">
    <source>
        <dbReference type="EMBL" id="KIO20830.1"/>
    </source>
</evidence>
<dbReference type="InterPro" id="IPR001810">
    <property type="entry name" value="F-box_dom"/>
</dbReference>
<sequence length="633" mass="70927">MPFHLLPPELIVQILCFLPVQDIRALNLVSRYYHDVVLLNERVIYEAAATFHGFIGPSQDRSSPPLISEVTSRPDSTGLLDGVSSWKEICRRCVLREHAWTGKQRKGPQEKRQSNRNSFLPNILAGVYHFKVDEVERTVVCLMRGGGLLVKAIDTGRVLWHLPSTHVANYAQMEYDKGFIVFTRPQGGVEVWRRSTDCFHPERYLQCSPDPSQVRVSPYPVPEFPPSFPPLYDGRPASPDSPLFGPNRGVYLPFALLVSPAPGRWYRLVYPHLLVASDFNFQAFIWHIPTSALVETIKIRVPPTRVPQPLPRIAYVDFNSSFIFVAWTSALALYHREPAGRKKDVTVLLDLQSMVADPGRVWVRGLPCDTFMGHVLSNHERSNPSSVHPLPGPCRAYSVTKINSLRHFKKPRFDWFSAIHVSPDGRDLVAATGAGWLIYIPDFQIILPRQRKRPPFRICFSWNQTRYLHDLAFDGTRIILAIGSGVMSITVQDFLHPNEALLVPKIRHLAVLPGPRYDGATWKVTCIQVHSGSAWLAYHLEDGRNAGGLACINLSAAATGLKQDSFEASGQQWGVGLGANCLLGSRDLLLASVPVSLLAVTLLVRPDWTSALRDQLYPSVLKLESLVMDIIRA</sequence>
<dbReference type="OrthoDB" id="550575at2759"/>
<feature type="domain" description="F-box" evidence="1">
    <location>
        <begin position="1"/>
        <end position="48"/>
    </location>
</feature>
<dbReference type="Pfam" id="PF12937">
    <property type="entry name" value="F-box-like"/>
    <property type="match status" value="1"/>
</dbReference>
<reference evidence="3" key="2">
    <citation type="submission" date="2015-01" db="EMBL/GenBank/DDBJ databases">
        <title>Evolutionary Origins and Diversification of the Mycorrhizal Mutualists.</title>
        <authorList>
            <consortium name="DOE Joint Genome Institute"/>
            <consortium name="Mycorrhizal Genomics Consortium"/>
            <person name="Kohler A."/>
            <person name="Kuo A."/>
            <person name="Nagy L.G."/>
            <person name="Floudas D."/>
            <person name="Copeland A."/>
            <person name="Barry K.W."/>
            <person name="Cichocki N."/>
            <person name="Veneault-Fourrey C."/>
            <person name="LaButti K."/>
            <person name="Lindquist E.A."/>
            <person name="Lipzen A."/>
            <person name="Lundell T."/>
            <person name="Morin E."/>
            <person name="Murat C."/>
            <person name="Riley R."/>
            <person name="Ohm R."/>
            <person name="Sun H."/>
            <person name="Tunlid A."/>
            <person name="Henrissat B."/>
            <person name="Grigoriev I.V."/>
            <person name="Hibbett D.S."/>
            <person name="Martin F."/>
        </authorList>
    </citation>
    <scope>NUCLEOTIDE SEQUENCE [LARGE SCALE GENOMIC DNA]</scope>
    <source>
        <strain evidence="3">MUT 4182</strain>
    </source>
</reference>
<dbReference type="SUPFAM" id="SSF101908">
    <property type="entry name" value="Putative isomerase YbhE"/>
    <property type="match status" value="1"/>
</dbReference>
<dbReference type="HOGENOM" id="CLU_029286_0_0_1"/>
<organism evidence="2 3">
    <name type="scientific">Tulasnella calospora MUT 4182</name>
    <dbReference type="NCBI Taxonomy" id="1051891"/>
    <lineage>
        <taxon>Eukaryota</taxon>
        <taxon>Fungi</taxon>
        <taxon>Dikarya</taxon>
        <taxon>Basidiomycota</taxon>
        <taxon>Agaricomycotina</taxon>
        <taxon>Agaricomycetes</taxon>
        <taxon>Cantharellales</taxon>
        <taxon>Tulasnellaceae</taxon>
        <taxon>Tulasnella</taxon>
    </lineage>
</organism>
<reference evidence="2 3" key="1">
    <citation type="submission" date="2014-04" db="EMBL/GenBank/DDBJ databases">
        <authorList>
            <consortium name="DOE Joint Genome Institute"/>
            <person name="Kuo A."/>
            <person name="Girlanda M."/>
            <person name="Perotto S."/>
            <person name="Kohler A."/>
            <person name="Nagy L.G."/>
            <person name="Floudas D."/>
            <person name="Copeland A."/>
            <person name="Barry K.W."/>
            <person name="Cichocki N."/>
            <person name="Veneault-Fourrey C."/>
            <person name="LaButti K."/>
            <person name="Lindquist E.A."/>
            <person name="Lipzen A."/>
            <person name="Lundell T."/>
            <person name="Morin E."/>
            <person name="Murat C."/>
            <person name="Sun H."/>
            <person name="Tunlid A."/>
            <person name="Henrissat B."/>
            <person name="Grigoriev I.V."/>
            <person name="Hibbett D.S."/>
            <person name="Martin F."/>
            <person name="Nordberg H.P."/>
            <person name="Cantor M.N."/>
            <person name="Hua S.X."/>
        </authorList>
    </citation>
    <scope>NUCLEOTIDE SEQUENCE [LARGE SCALE GENOMIC DNA]</scope>
    <source>
        <strain evidence="2 3">MUT 4182</strain>
    </source>
</reference>
<gene>
    <name evidence="2" type="ORF">M407DRAFT_29543</name>
</gene>
<dbReference type="Proteomes" id="UP000054248">
    <property type="component" value="Unassembled WGS sequence"/>
</dbReference>
<name>A0A0C3PZD3_9AGAM</name>
<dbReference type="SUPFAM" id="SSF81383">
    <property type="entry name" value="F-box domain"/>
    <property type="match status" value="1"/>
</dbReference>
<dbReference type="STRING" id="1051891.A0A0C3PZD3"/>
<dbReference type="Gene3D" id="1.20.1280.50">
    <property type="match status" value="1"/>
</dbReference>